<dbReference type="PANTHER" id="PTHR37305">
    <property type="entry name" value="INTEGRAL MEMBRANE PROTEIN-RELATED"/>
    <property type="match status" value="1"/>
</dbReference>
<evidence type="ECO:0000313" key="2">
    <source>
        <dbReference type="EMBL" id="RXK59974.1"/>
    </source>
</evidence>
<protein>
    <submittedName>
        <fullName evidence="2">ABC transporter permease</fullName>
    </submittedName>
</protein>
<dbReference type="EMBL" id="SDHW01000003">
    <property type="protein sequence ID" value="RXK59974.1"/>
    <property type="molecule type" value="Genomic_DNA"/>
</dbReference>
<feature type="transmembrane region" description="Helical" evidence="1">
    <location>
        <begin position="261"/>
        <end position="284"/>
    </location>
</feature>
<dbReference type="OrthoDB" id="9814570at2"/>
<proteinExistence type="predicted"/>
<feature type="transmembrane region" description="Helical" evidence="1">
    <location>
        <begin position="20"/>
        <end position="38"/>
    </location>
</feature>
<name>A0A4Q1CIR1_9BACT</name>
<keyword evidence="1" id="KW-1133">Transmembrane helix</keyword>
<dbReference type="GO" id="GO:0140359">
    <property type="term" value="F:ABC-type transporter activity"/>
    <property type="evidence" value="ECO:0007669"/>
    <property type="project" value="InterPro"/>
</dbReference>
<feature type="transmembrane region" description="Helical" evidence="1">
    <location>
        <begin position="166"/>
        <end position="194"/>
    </location>
</feature>
<evidence type="ECO:0000256" key="1">
    <source>
        <dbReference type="SAM" id="Phobius"/>
    </source>
</evidence>
<reference evidence="2 3" key="1">
    <citation type="submission" date="2019-01" db="EMBL/GenBank/DDBJ databases">
        <title>Lacibacter sp. strain TTM-7.</title>
        <authorList>
            <person name="Chen W.-M."/>
        </authorList>
    </citation>
    <scope>NUCLEOTIDE SEQUENCE [LARGE SCALE GENOMIC DNA]</scope>
    <source>
        <strain evidence="2 3">TTM-7</strain>
    </source>
</reference>
<accession>A0A4Q1CIR1</accession>
<dbReference type="Proteomes" id="UP000290204">
    <property type="component" value="Unassembled WGS sequence"/>
</dbReference>
<comment type="caution">
    <text evidence="2">The sequence shown here is derived from an EMBL/GenBank/DDBJ whole genome shotgun (WGS) entry which is preliminary data.</text>
</comment>
<organism evidence="2 3">
    <name type="scientific">Lacibacter luteus</name>
    <dbReference type="NCBI Taxonomy" id="2508719"/>
    <lineage>
        <taxon>Bacteria</taxon>
        <taxon>Pseudomonadati</taxon>
        <taxon>Bacteroidota</taxon>
        <taxon>Chitinophagia</taxon>
        <taxon>Chitinophagales</taxon>
        <taxon>Chitinophagaceae</taxon>
        <taxon>Lacibacter</taxon>
    </lineage>
</organism>
<dbReference type="RefSeq" id="WP_129131348.1">
    <property type="nucleotide sequence ID" value="NZ_SDHW01000003.1"/>
</dbReference>
<dbReference type="Pfam" id="PF12679">
    <property type="entry name" value="ABC2_membrane_2"/>
    <property type="match status" value="1"/>
</dbReference>
<feature type="transmembrane region" description="Helical" evidence="1">
    <location>
        <begin position="201"/>
        <end position="222"/>
    </location>
</feature>
<feature type="transmembrane region" description="Helical" evidence="1">
    <location>
        <begin position="64"/>
        <end position="92"/>
    </location>
</feature>
<sequence length="291" mass="32438">MWSLLKIELFKVFKRPRTYIAFIAVWAIVSLIQLAIYVDGPKYMDFVLRDVKESFDVIGDPLNGYFVCFVILQTLLIHVPLLVALVSADMVAGEANMGTLRLLISKPVSRTKLLLSKFFASAIYAIILLIWIAILGLFLSMVVFGTDGLINAKSYEIIILNGNDVFWRYLCAFGFAALALITVSSLGFFFSIFAENSLGPIVATMSVIIVFTILTTLDIPLFQSVKDFFFTTHMIGWKGFFEMKTDAEGMSIPGTIRNLPAVLRSAGILLLHILIFTGSAIFIFNRKDVLS</sequence>
<keyword evidence="1" id="KW-0472">Membrane</keyword>
<keyword evidence="3" id="KW-1185">Reference proteome</keyword>
<dbReference type="AlphaFoldDB" id="A0A4Q1CIR1"/>
<keyword evidence="1" id="KW-0812">Transmembrane</keyword>
<dbReference type="GO" id="GO:0005886">
    <property type="term" value="C:plasma membrane"/>
    <property type="evidence" value="ECO:0007669"/>
    <property type="project" value="UniProtKB-SubCell"/>
</dbReference>
<feature type="transmembrane region" description="Helical" evidence="1">
    <location>
        <begin position="113"/>
        <end position="146"/>
    </location>
</feature>
<dbReference type="PANTHER" id="PTHR37305:SF1">
    <property type="entry name" value="MEMBRANE PROTEIN"/>
    <property type="match status" value="1"/>
</dbReference>
<evidence type="ECO:0000313" key="3">
    <source>
        <dbReference type="Proteomes" id="UP000290204"/>
    </source>
</evidence>
<gene>
    <name evidence="2" type="ORF">ESA94_13075</name>
</gene>